<dbReference type="OrthoDB" id="6623312at2759"/>
<name>A0A834ILJ3_RHYFE</name>
<feature type="region of interest" description="Disordered" evidence="1">
    <location>
        <begin position="164"/>
        <end position="183"/>
    </location>
</feature>
<protein>
    <submittedName>
        <fullName evidence="2">Uncharacterized protein</fullName>
    </submittedName>
</protein>
<evidence type="ECO:0000256" key="1">
    <source>
        <dbReference type="SAM" id="MobiDB-lite"/>
    </source>
</evidence>
<proteinExistence type="predicted"/>
<gene>
    <name evidence="2" type="ORF">GWI33_005501</name>
</gene>
<dbReference type="Proteomes" id="UP000625711">
    <property type="component" value="Unassembled WGS sequence"/>
</dbReference>
<evidence type="ECO:0000313" key="3">
    <source>
        <dbReference type="Proteomes" id="UP000625711"/>
    </source>
</evidence>
<accession>A0A834ILJ3</accession>
<dbReference type="EMBL" id="JAACXV010000275">
    <property type="protein sequence ID" value="KAF7280773.1"/>
    <property type="molecule type" value="Genomic_DNA"/>
</dbReference>
<reference evidence="2" key="1">
    <citation type="submission" date="2020-08" db="EMBL/GenBank/DDBJ databases">
        <title>Genome sequencing and assembly of the red palm weevil Rhynchophorus ferrugineus.</title>
        <authorList>
            <person name="Dias G.B."/>
            <person name="Bergman C.M."/>
            <person name="Manee M."/>
        </authorList>
    </citation>
    <scope>NUCLEOTIDE SEQUENCE</scope>
    <source>
        <strain evidence="2">AA-2017</strain>
        <tissue evidence="2">Whole larva</tissue>
    </source>
</reference>
<keyword evidence="3" id="KW-1185">Reference proteome</keyword>
<dbReference type="AlphaFoldDB" id="A0A834ILJ3"/>
<comment type="caution">
    <text evidence="2">The sequence shown here is derived from an EMBL/GenBank/DDBJ whole genome shotgun (WGS) entry which is preliminary data.</text>
</comment>
<evidence type="ECO:0000313" key="2">
    <source>
        <dbReference type="EMBL" id="KAF7280773.1"/>
    </source>
</evidence>
<feature type="compositionally biased region" description="Polar residues" evidence="1">
    <location>
        <begin position="170"/>
        <end position="183"/>
    </location>
</feature>
<organism evidence="2 3">
    <name type="scientific">Rhynchophorus ferrugineus</name>
    <name type="common">Red palm weevil</name>
    <name type="synonym">Curculio ferrugineus</name>
    <dbReference type="NCBI Taxonomy" id="354439"/>
    <lineage>
        <taxon>Eukaryota</taxon>
        <taxon>Metazoa</taxon>
        <taxon>Ecdysozoa</taxon>
        <taxon>Arthropoda</taxon>
        <taxon>Hexapoda</taxon>
        <taxon>Insecta</taxon>
        <taxon>Pterygota</taxon>
        <taxon>Neoptera</taxon>
        <taxon>Endopterygota</taxon>
        <taxon>Coleoptera</taxon>
        <taxon>Polyphaga</taxon>
        <taxon>Cucujiformia</taxon>
        <taxon>Curculionidae</taxon>
        <taxon>Dryophthorinae</taxon>
        <taxon>Rhynchophorus</taxon>
    </lineage>
</organism>
<sequence length="240" mass="27241">MIMQHHFNGTEPFSHLPVLESQVFYKLCKKAELVNVVSTLTQLKCPRLTTRLVGIVCVSCSVQTVSLLVIERKNVMHRTLKQTTIILLAIGLYMVNTAEDGNNLDGQKLIEMSGKPLISEALRTKRASSKPGFFRTLFAVASEQYQDTKDTFGKVNNMINDNFLPENQPKVETTTSSDPNVSTTAAPYKITRTEFNRIIRRNIKGIMRLFNIELQQALKQSKINRAEYNKNISREVSKFL</sequence>